<dbReference type="EMBL" id="JACJJC010000365">
    <property type="protein sequence ID" value="MBM6705343.1"/>
    <property type="molecule type" value="Genomic_DNA"/>
</dbReference>
<accession>A0ABS2DVR1</accession>
<feature type="non-terminal residue" evidence="1">
    <location>
        <position position="1"/>
    </location>
</feature>
<dbReference type="Proteomes" id="UP000715095">
    <property type="component" value="Unassembled WGS sequence"/>
</dbReference>
<feature type="non-terminal residue" evidence="1">
    <location>
        <position position="108"/>
    </location>
</feature>
<evidence type="ECO:0008006" key="3">
    <source>
        <dbReference type="Google" id="ProtNLM"/>
    </source>
</evidence>
<protein>
    <recommendedName>
        <fullName evidence="3">Intein C-terminal splicing domain-containing protein</fullName>
    </recommendedName>
</protein>
<proteinExistence type="predicted"/>
<sequence length="108" mass="12137">DRTQELVRRSSVRSVGDINRRVRVVTVVPTGVKKRMRCIKLANPEENDELYVTDDCIVTHNTRCFDLLISQAILRGECVIIIDPKGDADLKNKAQRACAALGRKNAFV</sequence>
<name>A0ABS2DVR1_9BURK</name>
<dbReference type="RefSeq" id="WP_205105270.1">
    <property type="nucleotide sequence ID" value="NZ_JACJJC010000365.1"/>
</dbReference>
<reference evidence="1 2" key="1">
    <citation type="journal article" date="2021" name="Sci. Rep.">
        <title>The distribution of antibiotic resistance genes in chicken gut microbiota commensals.</title>
        <authorList>
            <person name="Juricova H."/>
            <person name="Matiasovicova J."/>
            <person name="Kubasova T."/>
            <person name="Cejkova D."/>
            <person name="Rychlik I."/>
        </authorList>
    </citation>
    <scope>NUCLEOTIDE SEQUENCE [LARGE SCALE GENOMIC DNA]</scope>
    <source>
        <strain evidence="1 2">An829</strain>
    </source>
</reference>
<organism evidence="1 2">
    <name type="scientific">Sutterella massiliensis</name>
    <dbReference type="NCBI Taxonomy" id="1816689"/>
    <lineage>
        <taxon>Bacteria</taxon>
        <taxon>Pseudomonadati</taxon>
        <taxon>Pseudomonadota</taxon>
        <taxon>Betaproteobacteria</taxon>
        <taxon>Burkholderiales</taxon>
        <taxon>Sutterellaceae</taxon>
        <taxon>Sutterella</taxon>
    </lineage>
</organism>
<evidence type="ECO:0000313" key="2">
    <source>
        <dbReference type="Proteomes" id="UP000715095"/>
    </source>
</evidence>
<keyword evidence="2" id="KW-1185">Reference proteome</keyword>
<evidence type="ECO:0000313" key="1">
    <source>
        <dbReference type="EMBL" id="MBM6705343.1"/>
    </source>
</evidence>
<comment type="caution">
    <text evidence="1">The sequence shown here is derived from an EMBL/GenBank/DDBJ whole genome shotgun (WGS) entry which is preliminary data.</text>
</comment>
<gene>
    <name evidence="1" type="ORF">H6A60_12805</name>
</gene>